<dbReference type="InterPro" id="IPR008952">
    <property type="entry name" value="Tetraspanin_EC2_sf"/>
</dbReference>
<protein>
    <submittedName>
        <fullName evidence="6">Tetraspanin/Peripherin</fullName>
    </submittedName>
</protein>
<feature type="transmembrane region" description="Helical" evidence="5">
    <location>
        <begin position="176"/>
        <end position="195"/>
    </location>
</feature>
<dbReference type="PRINTS" id="PR00259">
    <property type="entry name" value="TMFOUR"/>
</dbReference>
<feature type="transmembrane region" description="Helical" evidence="5">
    <location>
        <begin position="60"/>
        <end position="81"/>
    </location>
</feature>
<evidence type="ECO:0000256" key="5">
    <source>
        <dbReference type="SAM" id="Phobius"/>
    </source>
</evidence>
<dbReference type="PANTHER" id="PTHR19282">
    <property type="entry name" value="TETRASPANIN"/>
    <property type="match status" value="1"/>
</dbReference>
<dbReference type="OrthoDB" id="71600at2759"/>
<name>A0A1Y2I2C2_9FUNG</name>
<dbReference type="Pfam" id="PF00335">
    <property type="entry name" value="Tetraspanin"/>
    <property type="match status" value="1"/>
</dbReference>
<comment type="caution">
    <text evidence="6">The sequence shown here is derived from an EMBL/GenBank/DDBJ whole genome shotgun (WGS) entry which is preliminary data.</text>
</comment>
<evidence type="ECO:0000256" key="2">
    <source>
        <dbReference type="ARBA" id="ARBA00022692"/>
    </source>
</evidence>
<feature type="transmembrane region" description="Helical" evidence="5">
    <location>
        <begin position="21"/>
        <end position="48"/>
    </location>
</feature>
<dbReference type="Proteomes" id="UP000193411">
    <property type="component" value="Unassembled WGS sequence"/>
</dbReference>
<sequence length="197" mass="21408">MANPMTQWFSRLNRIRGTIWILKNLVMLVNVLALIASVGFFIAGIVGYNESNIVGIVSSSLPAACIGLGVIVALVSLVGCFGAANESPFFMRVYFGLLAAIVVSEIVIGGVAYSHKDNVEIYLSKFWTNAFNTDKSVVARIQRLLQCCGFRTVTEMAVLDACPVQTACYTRMRERFMSGLHTMGSIALALGVIEVRS</sequence>
<proteinExistence type="predicted"/>
<evidence type="ECO:0000313" key="6">
    <source>
        <dbReference type="EMBL" id="ORZ40374.1"/>
    </source>
</evidence>
<dbReference type="SUPFAM" id="SSF48652">
    <property type="entry name" value="Tetraspanin"/>
    <property type="match status" value="1"/>
</dbReference>
<evidence type="ECO:0000256" key="1">
    <source>
        <dbReference type="ARBA" id="ARBA00004141"/>
    </source>
</evidence>
<keyword evidence="4 5" id="KW-0472">Membrane</keyword>
<dbReference type="InterPro" id="IPR018499">
    <property type="entry name" value="Tetraspanin/Peripherin"/>
</dbReference>
<keyword evidence="2 5" id="KW-0812">Transmembrane</keyword>
<dbReference type="GO" id="GO:0005886">
    <property type="term" value="C:plasma membrane"/>
    <property type="evidence" value="ECO:0007669"/>
    <property type="project" value="TreeGrafter"/>
</dbReference>
<evidence type="ECO:0000256" key="3">
    <source>
        <dbReference type="ARBA" id="ARBA00022989"/>
    </source>
</evidence>
<keyword evidence="7" id="KW-1185">Reference proteome</keyword>
<accession>A0A1Y2I2C2</accession>
<dbReference type="PANTHER" id="PTHR19282:SF544">
    <property type="entry name" value="TETRASPANIN"/>
    <property type="match status" value="1"/>
</dbReference>
<feature type="transmembrane region" description="Helical" evidence="5">
    <location>
        <begin position="93"/>
        <end position="113"/>
    </location>
</feature>
<dbReference type="STRING" id="765915.A0A1Y2I2C2"/>
<dbReference type="EMBL" id="MCFL01000003">
    <property type="protein sequence ID" value="ORZ40374.1"/>
    <property type="molecule type" value="Genomic_DNA"/>
</dbReference>
<evidence type="ECO:0000256" key="4">
    <source>
        <dbReference type="ARBA" id="ARBA00023136"/>
    </source>
</evidence>
<dbReference type="AlphaFoldDB" id="A0A1Y2I2C2"/>
<organism evidence="6 7">
    <name type="scientific">Catenaria anguillulae PL171</name>
    <dbReference type="NCBI Taxonomy" id="765915"/>
    <lineage>
        <taxon>Eukaryota</taxon>
        <taxon>Fungi</taxon>
        <taxon>Fungi incertae sedis</taxon>
        <taxon>Blastocladiomycota</taxon>
        <taxon>Blastocladiomycetes</taxon>
        <taxon>Blastocladiales</taxon>
        <taxon>Catenariaceae</taxon>
        <taxon>Catenaria</taxon>
    </lineage>
</organism>
<keyword evidence="3 5" id="KW-1133">Transmembrane helix</keyword>
<reference evidence="6 7" key="1">
    <citation type="submission" date="2016-07" db="EMBL/GenBank/DDBJ databases">
        <title>Pervasive Adenine N6-methylation of Active Genes in Fungi.</title>
        <authorList>
            <consortium name="DOE Joint Genome Institute"/>
            <person name="Mondo S.J."/>
            <person name="Dannebaum R.O."/>
            <person name="Kuo R.C."/>
            <person name="Labutti K."/>
            <person name="Haridas S."/>
            <person name="Kuo A."/>
            <person name="Salamov A."/>
            <person name="Ahrendt S.R."/>
            <person name="Lipzen A."/>
            <person name="Sullivan W."/>
            <person name="Andreopoulos W.B."/>
            <person name="Clum A."/>
            <person name="Lindquist E."/>
            <person name="Daum C."/>
            <person name="Ramamoorthy G.K."/>
            <person name="Gryganskyi A."/>
            <person name="Culley D."/>
            <person name="Magnuson J.K."/>
            <person name="James T.Y."/>
            <person name="O'Malley M.A."/>
            <person name="Stajich J.E."/>
            <person name="Spatafora J.W."/>
            <person name="Visel A."/>
            <person name="Grigoriev I.V."/>
        </authorList>
    </citation>
    <scope>NUCLEOTIDE SEQUENCE [LARGE SCALE GENOMIC DNA]</scope>
    <source>
        <strain evidence="6 7">PL171</strain>
    </source>
</reference>
<evidence type="ECO:0000313" key="7">
    <source>
        <dbReference type="Proteomes" id="UP000193411"/>
    </source>
</evidence>
<comment type="subcellular location">
    <subcellularLocation>
        <location evidence="1">Membrane</location>
        <topology evidence="1">Multi-pass membrane protein</topology>
    </subcellularLocation>
</comment>
<gene>
    <name evidence="6" type="ORF">BCR44DRAFT_149792</name>
</gene>